<evidence type="ECO:0000313" key="2">
    <source>
        <dbReference type="Proteomes" id="UP000479710"/>
    </source>
</evidence>
<name>A0A6G1F3T9_9ORYZ</name>
<keyword evidence="2" id="KW-1185">Reference proteome</keyword>
<reference evidence="1 2" key="1">
    <citation type="submission" date="2019-11" db="EMBL/GenBank/DDBJ databases">
        <title>Whole genome sequence of Oryza granulata.</title>
        <authorList>
            <person name="Li W."/>
        </authorList>
    </citation>
    <scope>NUCLEOTIDE SEQUENCE [LARGE SCALE GENOMIC DNA]</scope>
    <source>
        <strain evidence="2">cv. Menghai</strain>
        <tissue evidence="1">Leaf</tissue>
    </source>
</reference>
<proteinExistence type="predicted"/>
<sequence length="73" mass="8487">PCRLCSCCVQLRSPPAAPLPPLHAQGILYTFSFGHIVRFLSVRHRQDQTRSSQRTNSKSVKEWNSWCPWYSRL</sequence>
<dbReference type="Proteomes" id="UP000479710">
    <property type="component" value="Unassembled WGS sequence"/>
</dbReference>
<feature type="non-terminal residue" evidence="1">
    <location>
        <position position="73"/>
    </location>
</feature>
<feature type="non-terminal residue" evidence="1">
    <location>
        <position position="1"/>
    </location>
</feature>
<dbReference type="AlphaFoldDB" id="A0A6G1F3T9"/>
<evidence type="ECO:0000313" key="1">
    <source>
        <dbReference type="EMBL" id="KAF0931576.1"/>
    </source>
</evidence>
<dbReference type="EMBL" id="SPHZ02000001">
    <property type="protein sequence ID" value="KAF0931576.1"/>
    <property type="molecule type" value="Genomic_DNA"/>
</dbReference>
<protein>
    <submittedName>
        <fullName evidence="1">Uncharacterized protein</fullName>
    </submittedName>
</protein>
<organism evidence="1 2">
    <name type="scientific">Oryza meyeriana var. granulata</name>
    <dbReference type="NCBI Taxonomy" id="110450"/>
    <lineage>
        <taxon>Eukaryota</taxon>
        <taxon>Viridiplantae</taxon>
        <taxon>Streptophyta</taxon>
        <taxon>Embryophyta</taxon>
        <taxon>Tracheophyta</taxon>
        <taxon>Spermatophyta</taxon>
        <taxon>Magnoliopsida</taxon>
        <taxon>Liliopsida</taxon>
        <taxon>Poales</taxon>
        <taxon>Poaceae</taxon>
        <taxon>BOP clade</taxon>
        <taxon>Oryzoideae</taxon>
        <taxon>Oryzeae</taxon>
        <taxon>Oryzinae</taxon>
        <taxon>Oryza</taxon>
        <taxon>Oryza meyeriana</taxon>
    </lineage>
</organism>
<gene>
    <name evidence="1" type="ORF">E2562_005543</name>
</gene>
<comment type="caution">
    <text evidence="1">The sequence shown here is derived from an EMBL/GenBank/DDBJ whole genome shotgun (WGS) entry which is preliminary data.</text>
</comment>
<accession>A0A6G1F3T9</accession>